<dbReference type="SMART" id="SM00292">
    <property type="entry name" value="BRCT"/>
    <property type="match status" value="1"/>
</dbReference>
<dbReference type="InterPro" id="IPR036420">
    <property type="entry name" value="BRCT_dom_sf"/>
</dbReference>
<evidence type="ECO:0000313" key="3">
    <source>
        <dbReference type="EMBL" id="WAR05209.1"/>
    </source>
</evidence>
<dbReference type="PANTHER" id="PTHR46677:SF1">
    <property type="entry name" value="SMC5-SMC6 COMPLEX LOCALIZATION FACTOR PROTEIN 1"/>
    <property type="match status" value="1"/>
</dbReference>
<dbReference type="CDD" id="cd17728">
    <property type="entry name" value="BRCT_TopBP1_rpt8"/>
    <property type="match status" value="1"/>
</dbReference>
<organism evidence="3 4">
    <name type="scientific">Mya arenaria</name>
    <name type="common">Soft-shell clam</name>
    <dbReference type="NCBI Taxonomy" id="6604"/>
    <lineage>
        <taxon>Eukaryota</taxon>
        <taxon>Metazoa</taxon>
        <taxon>Spiralia</taxon>
        <taxon>Lophotrochozoa</taxon>
        <taxon>Mollusca</taxon>
        <taxon>Bivalvia</taxon>
        <taxon>Autobranchia</taxon>
        <taxon>Heteroconchia</taxon>
        <taxon>Euheterodonta</taxon>
        <taxon>Imparidentia</taxon>
        <taxon>Neoheterodontei</taxon>
        <taxon>Myida</taxon>
        <taxon>Myoidea</taxon>
        <taxon>Myidae</taxon>
        <taxon>Mya</taxon>
    </lineage>
</organism>
<name>A0ABY7E9X8_MYAAR</name>
<sequence>KWGTYGALIEELGVKVLFRGQERDTYGALVEELGGKVLDCAQFNKACTHLVINKITRNEKFLACIASGKWVLHKSYFDACREAGKFVQEDFYEWGNEGTMSLVKNMESTVRLLASAAHDWRIKTHQQRLGSFTRLLAAGGATVLNVKPPYPSNLEATHALVELHKLPLSETDLEKLVSWGCLCLLPEYISGFLCNPDVDIANYVPPQIQELQARLLGTSSKKRKCSSTGVSQKRSKRR</sequence>
<reference evidence="3" key="1">
    <citation type="submission" date="2022-11" db="EMBL/GenBank/DDBJ databases">
        <title>Centuries of genome instability and evolution in soft-shell clam transmissible cancer (bioRxiv).</title>
        <authorList>
            <person name="Hart S.F.M."/>
            <person name="Yonemitsu M.A."/>
            <person name="Giersch R.M."/>
            <person name="Beal B.F."/>
            <person name="Arriagada G."/>
            <person name="Davis B.W."/>
            <person name="Ostrander E.A."/>
            <person name="Goff S.P."/>
            <person name="Metzger M.J."/>
        </authorList>
    </citation>
    <scope>NUCLEOTIDE SEQUENCE</scope>
    <source>
        <strain evidence="3">MELC-2E11</strain>
        <tissue evidence="3">Siphon/mantle</tissue>
    </source>
</reference>
<feature type="non-terminal residue" evidence="3">
    <location>
        <position position="1"/>
    </location>
</feature>
<dbReference type="SUPFAM" id="SSF52113">
    <property type="entry name" value="BRCT domain"/>
    <property type="match status" value="1"/>
</dbReference>
<feature type="domain" description="BRCT" evidence="2">
    <location>
        <begin position="13"/>
        <end position="94"/>
    </location>
</feature>
<dbReference type="InterPro" id="IPR042479">
    <property type="entry name" value="Slf1"/>
</dbReference>
<evidence type="ECO:0000256" key="1">
    <source>
        <dbReference type="SAM" id="MobiDB-lite"/>
    </source>
</evidence>
<dbReference type="EMBL" id="CP111016">
    <property type="protein sequence ID" value="WAR05209.1"/>
    <property type="molecule type" value="Genomic_DNA"/>
</dbReference>
<keyword evidence="4" id="KW-1185">Reference proteome</keyword>
<dbReference type="CDD" id="cd17738">
    <property type="entry name" value="BRCT_TopBP1_rpt7"/>
    <property type="match status" value="1"/>
</dbReference>
<feature type="region of interest" description="Disordered" evidence="1">
    <location>
        <begin position="219"/>
        <end position="238"/>
    </location>
</feature>
<dbReference type="Proteomes" id="UP001164746">
    <property type="component" value="Chromosome 5"/>
</dbReference>
<gene>
    <name evidence="3" type="ORF">MAR_020578</name>
</gene>
<evidence type="ECO:0000259" key="2">
    <source>
        <dbReference type="PROSITE" id="PS50172"/>
    </source>
</evidence>
<accession>A0ABY7E9X8</accession>
<dbReference type="Pfam" id="PF00533">
    <property type="entry name" value="BRCT"/>
    <property type="match status" value="1"/>
</dbReference>
<dbReference type="PROSITE" id="PS50172">
    <property type="entry name" value="BRCT"/>
    <property type="match status" value="1"/>
</dbReference>
<dbReference type="Gene3D" id="3.40.50.10190">
    <property type="entry name" value="BRCT domain"/>
    <property type="match status" value="2"/>
</dbReference>
<dbReference type="PANTHER" id="PTHR46677">
    <property type="entry name" value="SMC5-SMC6 COMPLEX LOCALIZATION FACTOR PROTEIN 1"/>
    <property type="match status" value="1"/>
</dbReference>
<dbReference type="InterPro" id="IPR049936">
    <property type="entry name" value="TopBP1_BRCT_8"/>
</dbReference>
<protein>
    <submittedName>
        <fullName evidence="3">TOB1A-like protein</fullName>
    </submittedName>
</protein>
<proteinExistence type="predicted"/>
<dbReference type="InterPro" id="IPR001357">
    <property type="entry name" value="BRCT_dom"/>
</dbReference>
<evidence type="ECO:0000313" key="4">
    <source>
        <dbReference type="Proteomes" id="UP001164746"/>
    </source>
</evidence>